<keyword evidence="3" id="KW-1185">Reference proteome</keyword>
<evidence type="ECO:0000313" key="3">
    <source>
        <dbReference type="Proteomes" id="UP000604825"/>
    </source>
</evidence>
<evidence type="ECO:0000256" key="1">
    <source>
        <dbReference type="SAM" id="MobiDB-lite"/>
    </source>
</evidence>
<feature type="region of interest" description="Disordered" evidence="1">
    <location>
        <begin position="1"/>
        <end position="49"/>
    </location>
</feature>
<name>A0A811MIF6_9POAL</name>
<dbReference type="Proteomes" id="UP000604825">
    <property type="component" value="Unassembled WGS sequence"/>
</dbReference>
<dbReference type="EMBL" id="CAJGYO010000001">
    <property type="protein sequence ID" value="CAD6205954.1"/>
    <property type="molecule type" value="Genomic_DNA"/>
</dbReference>
<organism evidence="2 3">
    <name type="scientific">Miscanthus lutarioriparius</name>
    <dbReference type="NCBI Taxonomy" id="422564"/>
    <lineage>
        <taxon>Eukaryota</taxon>
        <taxon>Viridiplantae</taxon>
        <taxon>Streptophyta</taxon>
        <taxon>Embryophyta</taxon>
        <taxon>Tracheophyta</taxon>
        <taxon>Spermatophyta</taxon>
        <taxon>Magnoliopsida</taxon>
        <taxon>Liliopsida</taxon>
        <taxon>Poales</taxon>
        <taxon>Poaceae</taxon>
        <taxon>PACMAD clade</taxon>
        <taxon>Panicoideae</taxon>
        <taxon>Andropogonodae</taxon>
        <taxon>Andropogoneae</taxon>
        <taxon>Saccharinae</taxon>
        <taxon>Miscanthus</taxon>
    </lineage>
</organism>
<protein>
    <submittedName>
        <fullName evidence="2">Uncharacterized protein</fullName>
    </submittedName>
</protein>
<feature type="compositionally biased region" description="Polar residues" evidence="1">
    <location>
        <begin position="30"/>
        <end position="39"/>
    </location>
</feature>
<sequence length="118" mass="12262">MRNEERIAPDLVAPPQQRVSPPALRKRETTPNVSKTSSAPAVHQADLRPEDPTRAVGHVAAKGVACNDEAAAIGGCGFVLGVDTGEETALRSCNARRRWARRNVGGGGAGVDAAAVAR</sequence>
<evidence type="ECO:0000313" key="2">
    <source>
        <dbReference type="EMBL" id="CAD6205954.1"/>
    </source>
</evidence>
<gene>
    <name evidence="2" type="ORF">NCGR_LOCUS3721</name>
</gene>
<proteinExistence type="predicted"/>
<dbReference type="AlphaFoldDB" id="A0A811MIF6"/>
<comment type="caution">
    <text evidence="2">The sequence shown here is derived from an EMBL/GenBank/DDBJ whole genome shotgun (WGS) entry which is preliminary data.</text>
</comment>
<accession>A0A811MIF6</accession>
<reference evidence="2" key="1">
    <citation type="submission" date="2020-10" db="EMBL/GenBank/DDBJ databases">
        <authorList>
            <person name="Han B."/>
            <person name="Lu T."/>
            <person name="Zhao Q."/>
            <person name="Huang X."/>
            <person name="Zhao Y."/>
        </authorList>
    </citation>
    <scope>NUCLEOTIDE SEQUENCE</scope>
</reference>